<name>A0A1U9NP00_9BACT</name>
<dbReference type="EC" id="2.4.-.-" evidence="2"/>
<protein>
    <submittedName>
        <fullName evidence="2">Putative glycosyltransferase EpsE</fullName>
        <ecNumber evidence="2">2.4.-.-</ecNumber>
    </submittedName>
</protein>
<dbReference type="Proteomes" id="UP000189674">
    <property type="component" value="Chromosome"/>
</dbReference>
<dbReference type="Pfam" id="PF00535">
    <property type="entry name" value="Glycos_transf_2"/>
    <property type="match status" value="1"/>
</dbReference>
<accession>A0A1U9NP00</accession>
<keyword evidence="2" id="KW-0808">Transferase</keyword>
<dbReference type="KEGG" id="alus:STSP2_02638"/>
<sequence length="308" mass="35302">MKPLVTVGMPVYNGSKYLREALDSLLGQSFRDFKLIISDNASTDDTPMICAEYAAKDHRIDYFRHESNKGAAFNFNFVFNKCNSKYFKWAAHDDICKASYLEKCVTVLESADDDMILAHTQAKTIDRGSAVIANIETFSIEQQKRSERFDYLIRHIPPCTSVFGLIRSEALRKTDLLGRYYASDVVLLAQLSLMGKFALIEEPLFLRRKHPESSLHLDPTHRGIARWFDTSNNQALIMPALRLLKGLTETVRKADMSLAEKAACCKVLMKYWIPQKKKYLVRDITLPVRYPFNQIIQKSSLIFRGKRA</sequence>
<dbReference type="InterPro" id="IPR001173">
    <property type="entry name" value="Glyco_trans_2-like"/>
</dbReference>
<dbReference type="RefSeq" id="WP_146663133.1">
    <property type="nucleotide sequence ID" value="NZ_CP019791.1"/>
</dbReference>
<dbReference type="EMBL" id="CP019791">
    <property type="protein sequence ID" value="AQT69448.1"/>
    <property type="molecule type" value="Genomic_DNA"/>
</dbReference>
<feature type="domain" description="Glycosyltransferase 2-like" evidence="1">
    <location>
        <begin position="6"/>
        <end position="173"/>
    </location>
</feature>
<dbReference type="PANTHER" id="PTHR43685:SF11">
    <property type="entry name" value="GLYCOSYLTRANSFERASE TAGX-RELATED"/>
    <property type="match status" value="1"/>
</dbReference>
<dbReference type="SUPFAM" id="SSF53448">
    <property type="entry name" value="Nucleotide-diphospho-sugar transferases"/>
    <property type="match status" value="1"/>
</dbReference>
<dbReference type="OrthoDB" id="9772170at2"/>
<evidence type="ECO:0000259" key="1">
    <source>
        <dbReference type="Pfam" id="PF00535"/>
    </source>
</evidence>
<dbReference type="InterPro" id="IPR050834">
    <property type="entry name" value="Glycosyltransf_2"/>
</dbReference>
<dbReference type="AlphaFoldDB" id="A0A1U9NP00"/>
<evidence type="ECO:0000313" key="3">
    <source>
        <dbReference type="Proteomes" id="UP000189674"/>
    </source>
</evidence>
<dbReference type="GO" id="GO:0016757">
    <property type="term" value="F:glycosyltransferase activity"/>
    <property type="evidence" value="ECO:0007669"/>
    <property type="project" value="UniProtKB-KW"/>
</dbReference>
<evidence type="ECO:0000313" key="2">
    <source>
        <dbReference type="EMBL" id="AQT69448.1"/>
    </source>
</evidence>
<keyword evidence="3" id="KW-1185">Reference proteome</keyword>
<proteinExistence type="predicted"/>
<organism evidence="2 3">
    <name type="scientific">Anaerohalosphaera lusitana</name>
    <dbReference type="NCBI Taxonomy" id="1936003"/>
    <lineage>
        <taxon>Bacteria</taxon>
        <taxon>Pseudomonadati</taxon>
        <taxon>Planctomycetota</taxon>
        <taxon>Phycisphaerae</taxon>
        <taxon>Sedimentisphaerales</taxon>
        <taxon>Anaerohalosphaeraceae</taxon>
        <taxon>Anaerohalosphaera</taxon>
    </lineage>
</organism>
<reference evidence="3" key="1">
    <citation type="submission" date="2017-02" db="EMBL/GenBank/DDBJ databases">
        <title>Comparative genomics and description of representatives of a novel lineage of planctomycetes thriving in anoxic sediments.</title>
        <authorList>
            <person name="Spring S."/>
            <person name="Bunk B."/>
            <person name="Sproer C."/>
        </authorList>
    </citation>
    <scope>NUCLEOTIDE SEQUENCE [LARGE SCALE GENOMIC DNA]</scope>
    <source>
        <strain evidence="3">ST-NAGAB-D1</strain>
    </source>
</reference>
<keyword evidence="2" id="KW-0328">Glycosyltransferase</keyword>
<dbReference type="InterPro" id="IPR029044">
    <property type="entry name" value="Nucleotide-diphossugar_trans"/>
</dbReference>
<gene>
    <name evidence="2" type="primary">epsE_2</name>
    <name evidence="2" type="ORF">STSP2_02638</name>
</gene>
<dbReference type="STRING" id="1936003.STSP2_02638"/>
<dbReference type="PANTHER" id="PTHR43685">
    <property type="entry name" value="GLYCOSYLTRANSFERASE"/>
    <property type="match status" value="1"/>
</dbReference>
<dbReference type="Gene3D" id="3.90.550.10">
    <property type="entry name" value="Spore Coat Polysaccharide Biosynthesis Protein SpsA, Chain A"/>
    <property type="match status" value="1"/>
</dbReference>